<dbReference type="EMBL" id="AOFI03000001">
    <property type="protein sequence ID" value="KAF4326193.1"/>
    <property type="molecule type" value="Genomic_DNA"/>
</dbReference>
<keyword evidence="6" id="KW-1133">Transmembrane helix</keyword>
<evidence type="ECO:0000313" key="12">
    <source>
        <dbReference type="Proteomes" id="UP000702964"/>
    </source>
</evidence>
<sequence>MISIGTLFLIYQYTQMLNDPIEMLGDQVQEFQKAKSGMLRSRELLSLRSEIKDGEEDQLPEGPLGLEFKQVNFSYNEDKPVLQNINFAIKPGERLGIIGRTGSGKSSLSRVLLRLYNLDSGTIRVGGKDISELTLPALYRRVGMVTQDVQLFDGTLRDNLTLFNQDVSDQIIKETTDRLGLSHWIESQPAGLDTHLKAGGSSLSAGEAQLFALTRVFLTEPSLVILDEPSSRLDAATESMLQSAIDQLMKQCTGIIIAHRLATLEKVDQIMVLGDGKAILRTNMLAGIMRWPGRNLPASPGEAMSRFRDDVDEVVEYVESWVDFWGRLVFAIVSIIIMANINWKITLVAVLPLVVVTLLNNLSGNRARRYAQVNRESTGRITSFIAETFGAVQALKLGQAEEHVSARFNKLNEERRQAALRDNLFKQWMRSLNQHVLSICTGLILLMCAAEMKSGSFTHKRLKVSFDRMRTLFRPGEEDRIMDFRETYLNEDPPELPTEKRDPKEKLRELEISNLAYQYPHSANGIQDISFRVKRGQFLVITGRIGSGKSTLVRTLLGLLPKQEGTIRWNGEDVDPATFLMPPRAAYTPQVPRLFSDTLKENMVQGKQGHTEIALAKAIRLAVMDKDIQNLDQGLETSVGPRGVMLSGGQIQRAATGRMLMTEADLFIFDDLSSALDVETEQQVWEGLFQEPDVTCIAVSHRRAALAKADHIIVMKDGRIEAEGSLSELLATNEEMQLLWQGEQSPVKVG</sequence>
<reference evidence="11" key="2">
    <citation type="submission" date="2020-02" db="EMBL/GenBank/DDBJ databases">
        <authorList>
            <person name="Studholme D.J."/>
        </authorList>
    </citation>
    <scope>NUCLEOTIDE SEQUENCE</scope>
    <source>
        <strain evidence="11">00238/432</strain>
    </source>
</reference>
<dbReference type="InterPro" id="IPR036640">
    <property type="entry name" value="ABC1_TM_sf"/>
</dbReference>
<accession>A0A8J4SX68</accession>
<evidence type="ECO:0000256" key="2">
    <source>
        <dbReference type="ARBA" id="ARBA00022448"/>
    </source>
</evidence>
<dbReference type="GO" id="GO:0005524">
    <property type="term" value="F:ATP binding"/>
    <property type="evidence" value="ECO:0007669"/>
    <property type="project" value="UniProtKB-KW"/>
</dbReference>
<organism evidence="11 12">
    <name type="scientific">Phytophthora kernoviae 00238/432</name>
    <dbReference type="NCBI Taxonomy" id="1284355"/>
    <lineage>
        <taxon>Eukaryota</taxon>
        <taxon>Sar</taxon>
        <taxon>Stramenopiles</taxon>
        <taxon>Oomycota</taxon>
        <taxon>Peronosporomycetes</taxon>
        <taxon>Peronosporales</taxon>
        <taxon>Peronosporaceae</taxon>
        <taxon>Phytophthora</taxon>
    </lineage>
</organism>
<feature type="domain" description="ABC transporter" evidence="9">
    <location>
        <begin position="66"/>
        <end position="300"/>
    </location>
</feature>
<dbReference type="GO" id="GO:0034040">
    <property type="term" value="F:ATPase-coupled lipid transmembrane transporter activity"/>
    <property type="evidence" value="ECO:0007669"/>
    <property type="project" value="TreeGrafter"/>
</dbReference>
<dbReference type="InterPro" id="IPR039421">
    <property type="entry name" value="Type_1_exporter"/>
</dbReference>
<evidence type="ECO:0000259" key="10">
    <source>
        <dbReference type="PROSITE" id="PS50929"/>
    </source>
</evidence>
<keyword evidence="3" id="KW-0812">Transmembrane</keyword>
<keyword evidence="2" id="KW-0813">Transport</keyword>
<name>A0A8J4SX68_9STRA</name>
<evidence type="ECO:0000256" key="6">
    <source>
        <dbReference type="ARBA" id="ARBA00022989"/>
    </source>
</evidence>
<dbReference type="Gene3D" id="1.20.1560.10">
    <property type="entry name" value="ABC transporter type 1, transmembrane domain"/>
    <property type="match status" value="2"/>
</dbReference>
<keyword evidence="7" id="KW-0472">Membrane</keyword>
<comment type="caution">
    <text evidence="11">The sequence shown here is derived from an EMBL/GenBank/DDBJ whole genome shotgun (WGS) entry which is preliminary data.</text>
</comment>
<comment type="similarity">
    <text evidence="8">Belongs to the ABC transporter superfamily. ABCB family. Heavy Metal importer (TC 3.A.1.210) subfamily.</text>
</comment>
<dbReference type="InterPro" id="IPR027417">
    <property type="entry name" value="P-loop_NTPase"/>
</dbReference>
<evidence type="ECO:0000256" key="3">
    <source>
        <dbReference type="ARBA" id="ARBA00022692"/>
    </source>
</evidence>
<dbReference type="SUPFAM" id="SSF90123">
    <property type="entry name" value="ABC transporter transmembrane region"/>
    <property type="match status" value="1"/>
</dbReference>
<evidence type="ECO:0000256" key="1">
    <source>
        <dbReference type="ARBA" id="ARBA00004141"/>
    </source>
</evidence>
<dbReference type="GO" id="GO:0016020">
    <property type="term" value="C:membrane"/>
    <property type="evidence" value="ECO:0007669"/>
    <property type="project" value="UniProtKB-SubCell"/>
</dbReference>
<gene>
    <name evidence="11" type="ORF">G195_000375</name>
</gene>
<dbReference type="FunFam" id="3.40.50.300:FF:000604">
    <property type="entry name" value="ABC transporter B family member 28"/>
    <property type="match status" value="1"/>
</dbReference>
<dbReference type="InterPro" id="IPR011527">
    <property type="entry name" value="ABC1_TM_dom"/>
</dbReference>
<evidence type="ECO:0000259" key="9">
    <source>
        <dbReference type="PROSITE" id="PS50893"/>
    </source>
</evidence>
<dbReference type="Gene3D" id="3.40.50.300">
    <property type="entry name" value="P-loop containing nucleotide triphosphate hydrolases"/>
    <property type="match status" value="2"/>
</dbReference>
<keyword evidence="4" id="KW-0547">Nucleotide-binding</keyword>
<proteinExistence type="inferred from homology"/>
<evidence type="ECO:0000313" key="11">
    <source>
        <dbReference type="EMBL" id="KAF4326193.1"/>
    </source>
</evidence>
<dbReference type="PROSITE" id="PS50929">
    <property type="entry name" value="ABC_TM1F"/>
    <property type="match status" value="1"/>
</dbReference>
<protein>
    <recommendedName>
        <fullName evidence="13">ABC transporter domain-containing protein</fullName>
    </recommendedName>
</protein>
<dbReference type="Proteomes" id="UP000702964">
    <property type="component" value="Unassembled WGS sequence"/>
</dbReference>
<dbReference type="AlphaFoldDB" id="A0A8J4SX68"/>
<feature type="domain" description="ABC transmembrane type-1" evidence="10">
    <location>
        <begin position="280"/>
        <end position="458"/>
    </location>
</feature>
<comment type="subcellular location">
    <subcellularLocation>
        <location evidence="1">Membrane</location>
        <topology evidence="1">Multi-pass membrane protein</topology>
    </subcellularLocation>
</comment>
<dbReference type="SMART" id="SM00382">
    <property type="entry name" value="AAA"/>
    <property type="match status" value="2"/>
</dbReference>
<dbReference type="SUPFAM" id="SSF52540">
    <property type="entry name" value="P-loop containing nucleoside triphosphate hydrolases"/>
    <property type="match status" value="2"/>
</dbReference>
<keyword evidence="5" id="KW-0067">ATP-binding</keyword>
<dbReference type="Pfam" id="PF00005">
    <property type="entry name" value="ABC_tran"/>
    <property type="match status" value="2"/>
</dbReference>
<evidence type="ECO:0008006" key="13">
    <source>
        <dbReference type="Google" id="ProtNLM"/>
    </source>
</evidence>
<evidence type="ECO:0000256" key="8">
    <source>
        <dbReference type="ARBA" id="ARBA00024363"/>
    </source>
</evidence>
<evidence type="ECO:0000256" key="7">
    <source>
        <dbReference type="ARBA" id="ARBA00023136"/>
    </source>
</evidence>
<dbReference type="InterPro" id="IPR003439">
    <property type="entry name" value="ABC_transporter-like_ATP-bd"/>
</dbReference>
<feature type="domain" description="ABC transporter" evidence="9">
    <location>
        <begin position="510"/>
        <end position="742"/>
    </location>
</feature>
<dbReference type="Pfam" id="PF00664">
    <property type="entry name" value="ABC_membrane"/>
    <property type="match status" value="1"/>
</dbReference>
<dbReference type="GO" id="GO:0005737">
    <property type="term" value="C:cytoplasm"/>
    <property type="evidence" value="ECO:0007669"/>
    <property type="project" value="UniProtKB-ARBA"/>
</dbReference>
<dbReference type="GO" id="GO:0016887">
    <property type="term" value="F:ATP hydrolysis activity"/>
    <property type="evidence" value="ECO:0007669"/>
    <property type="project" value="InterPro"/>
</dbReference>
<dbReference type="PROSITE" id="PS50893">
    <property type="entry name" value="ABC_TRANSPORTER_2"/>
    <property type="match status" value="2"/>
</dbReference>
<dbReference type="InterPro" id="IPR003593">
    <property type="entry name" value="AAA+_ATPase"/>
</dbReference>
<dbReference type="GO" id="GO:0140359">
    <property type="term" value="F:ABC-type transporter activity"/>
    <property type="evidence" value="ECO:0007669"/>
    <property type="project" value="InterPro"/>
</dbReference>
<dbReference type="PANTHER" id="PTHR24221:SF654">
    <property type="entry name" value="ATP-BINDING CASSETTE SUB-FAMILY B MEMBER 6"/>
    <property type="match status" value="1"/>
</dbReference>
<evidence type="ECO:0000256" key="4">
    <source>
        <dbReference type="ARBA" id="ARBA00022741"/>
    </source>
</evidence>
<evidence type="ECO:0000256" key="5">
    <source>
        <dbReference type="ARBA" id="ARBA00022840"/>
    </source>
</evidence>
<reference evidence="11" key="1">
    <citation type="journal article" date="2015" name="Genom Data">
        <title>Draft genome sequences of Phytophthora kernoviae and Phytophthora ramorum lineage EU2 from Scotland.</title>
        <authorList>
            <person name="Sambles C."/>
            <person name="Schlenzig A."/>
            <person name="O'Neill P."/>
            <person name="Grant M."/>
            <person name="Studholme D.J."/>
        </authorList>
    </citation>
    <scope>NUCLEOTIDE SEQUENCE</scope>
    <source>
        <strain evidence="11">00238/432</strain>
    </source>
</reference>
<dbReference type="PANTHER" id="PTHR24221">
    <property type="entry name" value="ATP-BINDING CASSETTE SUB-FAMILY B"/>
    <property type="match status" value="1"/>
</dbReference>